<dbReference type="SUPFAM" id="SSF53474">
    <property type="entry name" value="alpha/beta-Hydrolases"/>
    <property type="match status" value="1"/>
</dbReference>
<gene>
    <name evidence="6" type="ORF">CLV37_101384</name>
</gene>
<keyword evidence="4" id="KW-0472">Membrane</keyword>
<feature type="transmembrane region" description="Helical" evidence="4">
    <location>
        <begin position="6"/>
        <end position="23"/>
    </location>
</feature>
<keyword evidence="2" id="KW-0442">Lipid degradation</keyword>
<feature type="transmembrane region" description="Helical" evidence="4">
    <location>
        <begin position="83"/>
        <end position="103"/>
    </location>
</feature>
<dbReference type="RefSeq" id="WP_106206394.1">
    <property type="nucleotide sequence ID" value="NZ_PVZF01000001.1"/>
</dbReference>
<evidence type="ECO:0000313" key="7">
    <source>
        <dbReference type="Proteomes" id="UP000238083"/>
    </source>
</evidence>
<dbReference type="EMBL" id="PVZF01000001">
    <property type="protein sequence ID" value="PRY18140.1"/>
    <property type="molecule type" value="Genomic_DNA"/>
</dbReference>
<accession>A0A2T0RAI1</accession>
<dbReference type="Proteomes" id="UP000238083">
    <property type="component" value="Unassembled WGS sequence"/>
</dbReference>
<dbReference type="GO" id="GO:0003847">
    <property type="term" value="F:1-alkyl-2-acetylglycerophosphocholine esterase activity"/>
    <property type="evidence" value="ECO:0007669"/>
    <property type="project" value="TreeGrafter"/>
</dbReference>
<proteinExistence type="predicted"/>
<keyword evidence="3" id="KW-0443">Lipid metabolism</keyword>
<evidence type="ECO:0000256" key="1">
    <source>
        <dbReference type="ARBA" id="ARBA00022801"/>
    </source>
</evidence>
<evidence type="ECO:0000256" key="3">
    <source>
        <dbReference type="ARBA" id="ARBA00023098"/>
    </source>
</evidence>
<keyword evidence="1 6" id="KW-0378">Hydrolase</keyword>
<feature type="transmembrane region" description="Helical" evidence="4">
    <location>
        <begin position="35"/>
        <end position="54"/>
    </location>
</feature>
<evidence type="ECO:0000259" key="5">
    <source>
        <dbReference type="Pfam" id="PF12740"/>
    </source>
</evidence>
<keyword evidence="4" id="KW-1133">Transmembrane helix</keyword>
<evidence type="ECO:0000256" key="4">
    <source>
        <dbReference type="SAM" id="Phobius"/>
    </source>
</evidence>
<evidence type="ECO:0000313" key="6">
    <source>
        <dbReference type="EMBL" id="PRY18140.1"/>
    </source>
</evidence>
<reference evidence="6 7" key="1">
    <citation type="submission" date="2018-03" db="EMBL/GenBank/DDBJ databases">
        <title>Genomic Encyclopedia of Archaeal and Bacterial Type Strains, Phase II (KMG-II): from individual species to whole genera.</title>
        <authorList>
            <person name="Goeker M."/>
        </authorList>
    </citation>
    <scope>NUCLEOTIDE SEQUENCE [LARGE SCALE GENOMIC DNA]</scope>
    <source>
        <strain evidence="6 7">DSM 19711</strain>
    </source>
</reference>
<dbReference type="PANTHER" id="PTHR10272">
    <property type="entry name" value="PLATELET-ACTIVATING FACTOR ACETYLHYDROLASE"/>
    <property type="match status" value="1"/>
</dbReference>
<feature type="transmembrane region" description="Helical" evidence="4">
    <location>
        <begin position="60"/>
        <end position="76"/>
    </location>
</feature>
<sequence>MIVTAGSAVAVVGAAACLVLALLTVPTRRPPRGPALAAVASLVLGAVVACGPAGPRWQLLPVVLGGALATLVVRLGRRRAPSVVVALAAALAIAAGTGAVWAFPPLRLPVPTGPHPVGTTELQWQGPTLRGQHTIVAQVWYPAASAAGGAGRYAGRDGAEAREVTGALARTFGAPRFLLHDVEVARARAVPEAAVAPGGFPVVLFSPGDVSVRRQNTAWATELAAHGYVVVALDHPFDSAVQVAADGVATGSLVRSSGDDAQDQAQADEQVRVRARQFGSALDELARRHGGGGLLAGHLDLTRVAATGHSLGGATALRAAADDPRVDAAIDLDGLPRTRARPTVPVMVLVAGRGTQNTANDRRYAAAVRDAVAESPDARVVTVDGASHLTFTDAPLFLPPLPALVGTLGRAGAVHATTEPTLEFLHEALG</sequence>
<comment type="caution">
    <text evidence="6">The sequence shown here is derived from an EMBL/GenBank/DDBJ whole genome shotgun (WGS) entry which is preliminary data.</text>
</comment>
<dbReference type="PANTHER" id="PTHR10272:SF0">
    <property type="entry name" value="PLATELET-ACTIVATING FACTOR ACETYLHYDROLASE"/>
    <property type="match status" value="1"/>
</dbReference>
<dbReference type="InterPro" id="IPR029058">
    <property type="entry name" value="AB_hydrolase_fold"/>
</dbReference>
<evidence type="ECO:0000256" key="2">
    <source>
        <dbReference type="ARBA" id="ARBA00022963"/>
    </source>
</evidence>
<name>A0A2T0RAI1_9ACTN</name>
<keyword evidence="7" id="KW-1185">Reference proteome</keyword>
<dbReference type="OrthoDB" id="569821at2"/>
<dbReference type="Gene3D" id="3.40.50.1820">
    <property type="entry name" value="alpha/beta hydrolase"/>
    <property type="match status" value="1"/>
</dbReference>
<organism evidence="6 7">
    <name type="scientific">Kineococcus rhizosphaerae</name>
    <dbReference type="NCBI Taxonomy" id="559628"/>
    <lineage>
        <taxon>Bacteria</taxon>
        <taxon>Bacillati</taxon>
        <taxon>Actinomycetota</taxon>
        <taxon>Actinomycetes</taxon>
        <taxon>Kineosporiales</taxon>
        <taxon>Kineosporiaceae</taxon>
        <taxon>Kineococcus</taxon>
    </lineage>
</organism>
<feature type="domain" description="PET hydrolase/cutinase-like" evidence="5">
    <location>
        <begin position="269"/>
        <end position="393"/>
    </location>
</feature>
<dbReference type="GO" id="GO:0016042">
    <property type="term" value="P:lipid catabolic process"/>
    <property type="evidence" value="ECO:0007669"/>
    <property type="project" value="UniProtKB-KW"/>
</dbReference>
<dbReference type="AlphaFoldDB" id="A0A2T0RAI1"/>
<dbReference type="Pfam" id="PF12740">
    <property type="entry name" value="PETase"/>
    <property type="match status" value="1"/>
</dbReference>
<dbReference type="InterPro" id="IPR041127">
    <property type="entry name" value="PET_hydrolase/cutinase-like"/>
</dbReference>
<protein>
    <submittedName>
        <fullName evidence="6">Platelet-activating factor acetylhydrolase isoform II</fullName>
    </submittedName>
</protein>
<keyword evidence="4" id="KW-0812">Transmembrane</keyword>